<evidence type="ECO:0000259" key="1">
    <source>
        <dbReference type="Pfam" id="PF18765"/>
    </source>
</evidence>
<dbReference type="InterPro" id="IPR043519">
    <property type="entry name" value="NT_sf"/>
</dbReference>
<dbReference type="PANTHER" id="PTHR33933">
    <property type="entry name" value="NUCLEOTIDYLTRANSFERASE"/>
    <property type="match status" value="1"/>
</dbReference>
<dbReference type="Pfam" id="PF18765">
    <property type="entry name" value="Polbeta"/>
    <property type="match status" value="1"/>
</dbReference>
<dbReference type="InterPro" id="IPR052548">
    <property type="entry name" value="Type_VII_TA_antitoxin"/>
</dbReference>
<dbReference type="Gene3D" id="3.30.460.10">
    <property type="entry name" value="Beta Polymerase, domain 2"/>
    <property type="match status" value="1"/>
</dbReference>
<dbReference type="Proteomes" id="UP000603434">
    <property type="component" value="Unassembled WGS sequence"/>
</dbReference>
<dbReference type="CDD" id="cd05403">
    <property type="entry name" value="NT_KNTase_like"/>
    <property type="match status" value="1"/>
</dbReference>
<comment type="caution">
    <text evidence="2">The sequence shown here is derived from an EMBL/GenBank/DDBJ whole genome shotgun (WGS) entry which is preliminary data.</text>
</comment>
<dbReference type="SUPFAM" id="SSF81301">
    <property type="entry name" value="Nucleotidyltransferase"/>
    <property type="match status" value="1"/>
</dbReference>
<sequence length="106" mass="12523">MEQNEITAEIENITEQIIRKYNPLKIILFGSAARKEYDKVNDLDFLIIKEDVPIHGLARMRELDELIDRNIASDMLVYRPDEFEERIKLSDPFIKTILREGRILYG</sequence>
<accession>A0A8J6NW28</accession>
<organism evidence="2 3">
    <name type="scientific">Candidatus Desulfatibia profunda</name>
    <dbReference type="NCBI Taxonomy" id="2841695"/>
    <lineage>
        <taxon>Bacteria</taxon>
        <taxon>Pseudomonadati</taxon>
        <taxon>Thermodesulfobacteriota</taxon>
        <taxon>Desulfobacteria</taxon>
        <taxon>Desulfobacterales</taxon>
        <taxon>Desulfobacterales incertae sedis</taxon>
        <taxon>Candidatus Desulfatibia</taxon>
    </lineage>
</organism>
<evidence type="ECO:0000313" key="3">
    <source>
        <dbReference type="Proteomes" id="UP000603434"/>
    </source>
</evidence>
<proteinExistence type="predicted"/>
<evidence type="ECO:0000313" key="2">
    <source>
        <dbReference type="EMBL" id="MBC8361231.1"/>
    </source>
</evidence>
<name>A0A8J6NW28_9BACT</name>
<feature type="domain" description="Polymerase beta nucleotidyltransferase" evidence="1">
    <location>
        <begin position="12"/>
        <end position="105"/>
    </location>
</feature>
<dbReference type="AlphaFoldDB" id="A0A8J6NW28"/>
<reference evidence="2 3" key="1">
    <citation type="submission" date="2020-08" db="EMBL/GenBank/DDBJ databases">
        <title>Bridging the membrane lipid divide: bacteria of the FCB group superphylum have the potential to synthesize archaeal ether lipids.</title>
        <authorList>
            <person name="Villanueva L."/>
            <person name="Von Meijenfeldt F.A.B."/>
            <person name="Westbye A.B."/>
            <person name="Yadav S."/>
            <person name="Hopmans E.C."/>
            <person name="Dutilh B.E."/>
            <person name="Sinninghe Damste J.S."/>
        </authorList>
    </citation>
    <scope>NUCLEOTIDE SEQUENCE [LARGE SCALE GENOMIC DNA]</scope>
    <source>
        <strain evidence="2">NIOZ-UU30</strain>
    </source>
</reference>
<dbReference type="PANTHER" id="PTHR33933:SF1">
    <property type="entry name" value="PROTEIN ADENYLYLTRANSFERASE MNTA-RELATED"/>
    <property type="match status" value="1"/>
</dbReference>
<dbReference type="EMBL" id="JACNJH010000126">
    <property type="protein sequence ID" value="MBC8361231.1"/>
    <property type="molecule type" value="Genomic_DNA"/>
</dbReference>
<dbReference type="InterPro" id="IPR041633">
    <property type="entry name" value="Polbeta"/>
</dbReference>
<gene>
    <name evidence="2" type="ORF">H8E23_07525</name>
</gene>
<protein>
    <submittedName>
        <fullName evidence="2">Nucleotidyltransferase domain-containing protein</fullName>
    </submittedName>
</protein>